<dbReference type="GO" id="GO:0005886">
    <property type="term" value="C:plasma membrane"/>
    <property type="evidence" value="ECO:0007669"/>
    <property type="project" value="UniProtKB-SubCell"/>
</dbReference>
<dbReference type="Pfam" id="PF00528">
    <property type="entry name" value="BPD_transp_1"/>
    <property type="match status" value="1"/>
</dbReference>
<dbReference type="Gene3D" id="1.10.3720.10">
    <property type="entry name" value="MetI-like"/>
    <property type="match status" value="2"/>
</dbReference>
<protein>
    <submittedName>
        <fullName evidence="8">Putative phosphate ABC transporter permease protein</fullName>
    </submittedName>
</protein>
<gene>
    <name evidence="8" type="ordered locus">PSMK_19460</name>
</gene>
<evidence type="ECO:0000256" key="2">
    <source>
        <dbReference type="ARBA" id="ARBA00022692"/>
    </source>
</evidence>
<dbReference type="CDD" id="cd06261">
    <property type="entry name" value="TM_PBP2"/>
    <property type="match status" value="1"/>
</dbReference>
<dbReference type="KEGG" id="phm:PSMK_19460"/>
<sequence length="523" mass="54705">MTTLSSSAAASARDASAPPPPAGAGERTRYPVRSRRSRVAVDRVFQIVCIAAAVLAISLLVVLIVAITFRGAPRLFGHFGEFLTGFHSSNPLEAGIAAAIVGTLWLLLVCAISAIPLGVGTAVLLEEYRPKNRFLRWLHGLVQLNITNLAGVPSIVYGILGLTVFAGFIAFNDRIGDPLVTVGQSWFRTYESVGGEYFYVPVATRAEAEDGTPAAPGMAFLDAPRTGAASAEVDVRSAAEVAGVERAVDEAIRGLERKIKTELRAAQEGGRGPAAIDDAKASAMAAAVFDGVTMRADLGELSGIATASFRAMDGQESMTLMRSRRELAAELTAAEIKANGVGNVVAAGTASTPIDHKAAYYMQLPFGRGLLAGGLTLMLVILPIIIVASQEAIRSVPPSMRAGCLALGGTKWQAIQKVVLPSAIPGICTGSILAMSRAIGEAAPLLMIGAVFLTFVPGPKPFFGDGNLTDSFTALPLQIFSWTSMPADGFRDAAAAGIIVLLAILLVFNLAAILIRQKYTAKD</sequence>
<evidence type="ECO:0000256" key="4">
    <source>
        <dbReference type="ARBA" id="ARBA00023136"/>
    </source>
</evidence>
<feature type="region of interest" description="Disordered" evidence="6">
    <location>
        <begin position="1"/>
        <end position="30"/>
    </location>
</feature>
<name>I0IFR7_PHYMF</name>
<keyword evidence="9" id="KW-1185">Reference proteome</keyword>
<feature type="transmembrane region" description="Helical" evidence="5">
    <location>
        <begin position="146"/>
        <end position="171"/>
    </location>
</feature>
<reference evidence="8 9" key="1">
    <citation type="submission" date="2012-02" db="EMBL/GenBank/DDBJ databases">
        <title>Complete genome sequence of Phycisphaera mikurensis NBRC 102666.</title>
        <authorList>
            <person name="Ankai A."/>
            <person name="Hosoyama A."/>
            <person name="Terui Y."/>
            <person name="Sekine M."/>
            <person name="Fukai R."/>
            <person name="Kato Y."/>
            <person name="Nakamura S."/>
            <person name="Yamada-Narita S."/>
            <person name="Kawakoshi A."/>
            <person name="Fukunaga Y."/>
            <person name="Yamazaki S."/>
            <person name="Fujita N."/>
        </authorList>
    </citation>
    <scope>NUCLEOTIDE SEQUENCE [LARGE SCALE GENOMIC DNA]</scope>
    <source>
        <strain evidence="9">NBRC 102666 / KCTC 22515 / FYK2301M01</strain>
    </source>
</reference>
<evidence type="ECO:0000313" key="8">
    <source>
        <dbReference type="EMBL" id="BAM04105.1"/>
    </source>
</evidence>
<accession>I0IFR7</accession>
<dbReference type="EMBL" id="AP012338">
    <property type="protein sequence ID" value="BAM04105.1"/>
    <property type="molecule type" value="Genomic_DNA"/>
</dbReference>
<evidence type="ECO:0000313" key="9">
    <source>
        <dbReference type="Proteomes" id="UP000007881"/>
    </source>
</evidence>
<feature type="transmembrane region" description="Helical" evidence="5">
    <location>
        <begin position="493"/>
        <end position="515"/>
    </location>
</feature>
<dbReference type="PANTHER" id="PTHR43470">
    <property type="entry name" value="PHOSPHATE TRANSPORT SYSTEM PERMEASE PROTEIN PSTA-RELATED"/>
    <property type="match status" value="1"/>
</dbReference>
<keyword evidence="2 5" id="KW-0812">Transmembrane</keyword>
<keyword evidence="5" id="KW-0813">Transport</keyword>
<feature type="transmembrane region" description="Helical" evidence="5">
    <location>
        <begin position="369"/>
        <end position="388"/>
    </location>
</feature>
<feature type="transmembrane region" description="Helical" evidence="5">
    <location>
        <begin position="96"/>
        <end position="125"/>
    </location>
</feature>
<comment type="similarity">
    <text evidence="5">Belongs to the binding-protein-dependent transport system permease family.</text>
</comment>
<evidence type="ECO:0000259" key="7">
    <source>
        <dbReference type="PROSITE" id="PS50928"/>
    </source>
</evidence>
<feature type="domain" description="ABC transmembrane type-1" evidence="7">
    <location>
        <begin position="100"/>
        <end position="511"/>
    </location>
</feature>
<dbReference type="PANTHER" id="PTHR43470:SF5">
    <property type="entry name" value="PHOSPHATE TRANSPORT SYSTEM PERMEASE PROTEIN PSTA"/>
    <property type="match status" value="1"/>
</dbReference>
<comment type="subcellular location">
    <subcellularLocation>
        <location evidence="1 5">Cell membrane</location>
        <topology evidence="1 5">Multi-pass membrane protein</topology>
    </subcellularLocation>
</comment>
<dbReference type="PROSITE" id="PS50928">
    <property type="entry name" value="ABC_TM1"/>
    <property type="match status" value="1"/>
</dbReference>
<proteinExistence type="inferred from homology"/>
<evidence type="ECO:0000256" key="3">
    <source>
        <dbReference type="ARBA" id="ARBA00022989"/>
    </source>
</evidence>
<evidence type="ECO:0000256" key="6">
    <source>
        <dbReference type="SAM" id="MobiDB-lite"/>
    </source>
</evidence>
<dbReference type="eggNOG" id="COG0581">
    <property type="taxonomic scope" value="Bacteria"/>
</dbReference>
<feature type="transmembrane region" description="Helical" evidence="5">
    <location>
        <begin position="44"/>
        <end position="69"/>
    </location>
</feature>
<feature type="transmembrane region" description="Helical" evidence="5">
    <location>
        <begin position="438"/>
        <end position="456"/>
    </location>
</feature>
<dbReference type="AlphaFoldDB" id="I0IFR7"/>
<keyword evidence="3 5" id="KW-1133">Transmembrane helix</keyword>
<dbReference type="STRING" id="1142394.PSMK_19460"/>
<dbReference type="InterPro" id="IPR035906">
    <property type="entry name" value="MetI-like_sf"/>
</dbReference>
<dbReference type="RefSeq" id="WP_014437323.1">
    <property type="nucleotide sequence ID" value="NC_017080.1"/>
</dbReference>
<dbReference type="SUPFAM" id="SSF161098">
    <property type="entry name" value="MetI-like"/>
    <property type="match status" value="2"/>
</dbReference>
<evidence type="ECO:0000256" key="5">
    <source>
        <dbReference type="RuleBase" id="RU363032"/>
    </source>
</evidence>
<evidence type="ECO:0000256" key="1">
    <source>
        <dbReference type="ARBA" id="ARBA00004651"/>
    </source>
</evidence>
<keyword evidence="4 5" id="KW-0472">Membrane</keyword>
<organism evidence="8 9">
    <name type="scientific">Phycisphaera mikurensis (strain NBRC 102666 / KCTC 22515 / FYK2301M01)</name>
    <dbReference type="NCBI Taxonomy" id="1142394"/>
    <lineage>
        <taxon>Bacteria</taxon>
        <taxon>Pseudomonadati</taxon>
        <taxon>Planctomycetota</taxon>
        <taxon>Phycisphaerae</taxon>
        <taxon>Phycisphaerales</taxon>
        <taxon>Phycisphaeraceae</taxon>
        <taxon>Phycisphaera</taxon>
    </lineage>
</organism>
<dbReference type="Proteomes" id="UP000007881">
    <property type="component" value="Chromosome"/>
</dbReference>
<feature type="compositionally biased region" description="Low complexity" evidence="6">
    <location>
        <begin position="1"/>
        <end position="16"/>
    </location>
</feature>
<dbReference type="InterPro" id="IPR000515">
    <property type="entry name" value="MetI-like"/>
</dbReference>
<dbReference type="GO" id="GO:0055085">
    <property type="term" value="P:transmembrane transport"/>
    <property type="evidence" value="ECO:0007669"/>
    <property type="project" value="InterPro"/>
</dbReference>
<dbReference type="PATRIC" id="fig|1142394.8.peg.2005"/>
<dbReference type="HOGENOM" id="CLU_520592_0_0_0"/>